<organism evidence="7 8">
    <name type="scientific">Lasius niger</name>
    <name type="common">Black garden ant</name>
    <dbReference type="NCBI Taxonomy" id="67767"/>
    <lineage>
        <taxon>Eukaryota</taxon>
        <taxon>Metazoa</taxon>
        <taxon>Ecdysozoa</taxon>
        <taxon>Arthropoda</taxon>
        <taxon>Hexapoda</taxon>
        <taxon>Insecta</taxon>
        <taxon>Pterygota</taxon>
        <taxon>Neoptera</taxon>
        <taxon>Endopterygota</taxon>
        <taxon>Hymenoptera</taxon>
        <taxon>Apocrita</taxon>
        <taxon>Aculeata</taxon>
        <taxon>Formicoidea</taxon>
        <taxon>Formicidae</taxon>
        <taxon>Formicinae</taxon>
        <taxon>Lasius</taxon>
        <taxon>Lasius</taxon>
    </lineage>
</organism>
<evidence type="ECO:0000256" key="2">
    <source>
        <dbReference type="ARBA" id="ARBA00022771"/>
    </source>
</evidence>
<dbReference type="PaxDb" id="67767-A0A0J7L6A8"/>
<comment type="caution">
    <text evidence="7">The sequence shown here is derived from an EMBL/GenBank/DDBJ whole genome shotgun (WGS) entry which is preliminary data.</text>
</comment>
<keyword evidence="4 5" id="KW-0238">DNA-binding</keyword>
<dbReference type="PROSITE" id="PS50950">
    <property type="entry name" value="ZF_THAP"/>
    <property type="match status" value="1"/>
</dbReference>
<dbReference type="GO" id="GO:0008270">
    <property type="term" value="F:zinc ion binding"/>
    <property type="evidence" value="ECO:0007669"/>
    <property type="project" value="UniProtKB-KW"/>
</dbReference>
<feature type="domain" description="THAP-type" evidence="6">
    <location>
        <begin position="64"/>
        <end position="144"/>
    </location>
</feature>
<dbReference type="Proteomes" id="UP000036403">
    <property type="component" value="Unassembled WGS sequence"/>
</dbReference>
<evidence type="ECO:0000256" key="3">
    <source>
        <dbReference type="ARBA" id="ARBA00022833"/>
    </source>
</evidence>
<dbReference type="SUPFAM" id="SSF57716">
    <property type="entry name" value="Glucocorticoid receptor-like (DNA-binding domain)"/>
    <property type="match status" value="1"/>
</dbReference>
<dbReference type="Pfam" id="PF05485">
    <property type="entry name" value="THAP"/>
    <property type="match status" value="1"/>
</dbReference>
<evidence type="ECO:0000259" key="6">
    <source>
        <dbReference type="PROSITE" id="PS50950"/>
    </source>
</evidence>
<keyword evidence="3" id="KW-0862">Zinc</keyword>
<name>A0A0J7L6A8_LASNI</name>
<dbReference type="InterPro" id="IPR006612">
    <property type="entry name" value="THAP_Znf"/>
</dbReference>
<evidence type="ECO:0000313" key="7">
    <source>
        <dbReference type="EMBL" id="KMQ98029.1"/>
    </source>
</evidence>
<dbReference type="EMBL" id="LBMM01000585">
    <property type="protein sequence ID" value="KMQ98029.1"/>
    <property type="molecule type" value="Genomic_DNA"/>
</dbReference>
<dbReference type="OrthoDB" id="7552133at2759"/>
<keyword evidence="8" id="KW-1185">Reference proteome</keyword>
<sequence>MRREVCIGRFVESYHLFLSSEWNFYYPPAAIKITEEEDVFLKVIRLNCLERFLSDKYTDATNVMGRACCVLGCPSGGDAPSHQIPKNPVLFQKWKNMIYSEKIQHLTDEQISKCAVCYRHFADDDYLVTFRVRKLKRGIAPSLNLPNKLAANNRKPDIVKIESETEMETSDADASMFLENLKTESQEAETEVPEIALFEDIPEEAESYFHKQLQQIPPDEPNVKQTDSTAEAFKLCRRKRALRRKRRKLMAEKLVLLRLKKQAEQYEKTPTIQKLLSFLTPAEIALVKAKIRTSKYSPRVFVRVYYDIARKKALGQS</sequence>
<protein>
    <submittedName>
        <fullName evidence="7">Thap domain-containing protein 9</fullName>
    </submittedName>
</protein>
<keyword evidence="1" id="KW-0479">Metal-binding</keyword>
<evidence type="ECO:0000256" key="4">
    <source>
        <dbReference type="ARBA" id="ARBA00023125"/>
    </source>
</evidence>
<keyword evidence="2 5" id="KW-0863">Zinc-finger</keyword>
<dbReference type="AlphaFoldDB" id="A0A0J7L6A8"/>
<dbReference type="SMART" id="SM00980">
    <property type="entry name" value="THAP"/>
    <property type="match status" value="1"/>
</dbReference>
<accession>A0A0J7L6A8</accession>
<evidence type="ECO:0000256" key="1">
    <source>
        <dbReference type="ARBA" id="ARBA00022723"/>
    </source>
</evidence>
<evidence type="ECO:0000256" key="5">
    <source>
        <dbReference type="PROSITE-ProRule" id="PRU00309"/>
    </source>
</evidence>
<gene>
    <name evidence="7" type="ORF">RF55_1624</name>
</gene>
<proteinExistence type="predicted"/>
<reference evidence="7 8" key="1">
    <citation type="submission" date="2015-04" db="EMBL/GenBank/DDBJ databases">
        <title>Lasius niger genome sequencing.</title>
        <authorList>
            <person name="Konorov E.A."/>
            <person name="Nikitin M.A."/>
            <person name="Kirill M.V."/>
            <person name="Chang P."/>
        </authorList>
    </citation>
    <scope>NUCLEOTIDE SEQUENCE [LARGE SCALE GENOMIC DNA]</scope>
    <source>
        <tissue evidence="7">Whole</tissue>
    </source>
</reference>
<evidence type="ECO:0000313" key="8">
    <source>
        <dbReference type="Proteomes" id="UP000036403"/>
    </source>
</evidence>
<dbReference type="GO" id="GO:0003677">
    <property type="term" value="F:DNA binding"/>
    <property type="evidence" value="ECO:0007669"/>
    <property type="project" value="UniProtKB-UniRule"/>
</dbReference>